<evidence type="ECO:0000313" key="6">
    <source>
        <dbReference type="Proteomes" id="UP000051586"/>
    </source>
</evidence>
<sequence>MLQISKLTKQFGSQQVLKGISARFPEKQTTVIVGPSGSGKTTLLRSLDLLVRPDSGELMFDDLKLDFSQPISSKQRNKLRNKTSMVFQNWNLFPNLTILQNITSAPIHVHKVAVDQAEHQAHKLLQEVGLDEYATAYPHELSGGQQQRISICRALAVQPQYILLDEPTSALDPERENQILRMLERLSNEGNSLIMVTHNMQFAKNVADKILFLEDGELQFDGDKEAFFSAKTDRIQQFLQGVTLN</sequence>
<dbReference type="InterPro" id="IPR030679">
    <property type="entry name" value="ABC_ATPase_HisP-typ"/>
</dbReference>
<evidence type="ECO:0000259" key="4">
    <source>
        <dbReference type="PROSITE" id="PS50893"/>
    </source>
</evidence>
<dbReference type="PROSITE" id="PS50893">
    <property type="entry name" value="ABC_TRANSPORTER_2"/>
    <property type="match status" value="1"/>
</dbReference>
<dbReference type="PANTHER" id="PTHR43166:SF37">
    <property type="entry name" value="ARGININE TRANSPORT ATP-BINDING PROTEIN ARTM"/>
    <property type="match status" value="1"/>
</dbReference>
<dbReference type="SMART" id="SM00382">
    <property type="entry name" value="AAA"/>
    <property type="match status" value="1"/>
</dbReference>
<dbReference type="STRING" id="1423745.GCA_001311215_01596"/>
<keyword evidence="1" id="KW-0813">Transport</keyword>
<evidence type="ECO:0000313" key="5">
    <source>
        <dbReference type="EMBL" id="KRM91362.1"/>
    </source>
</evidence>
<keyword evidence="2" id="KW-0547">Nucleotide-binding</keyword>
<dbReference type="PATRIC" id="fig|1423745.4.peg.934"/>
<feature type="domain" description="ABC transporter" evidence="4">
    <location>
        <begin position="2"/>
        <end position="240"/>
    </location>
</feature>
<dbReference type="EMBL" id="AYZI01000005">
    <property type="protein sequence ID" value="KRM91362.1"/>
    <property type="molecule type" value="Genomic_DNA"/>
</dbReference>
<dbReference type="GO" id="GO:0005524">
    <property type="term" value="F:ATP binding"/>
    <property type="evidence" value="ECO:0007669"/>
    <property type="project" value="UniProtKB-KW"/>
</dbReference>
<dbReference type="GO" id="GO:0015424">
    <property type="term" value="F:ABC-type amino acid transporter activity"/>
    <property type="evidence" value="ECO:0007669"/>
    <property type="project" value="InterPro"/>
</dbReference>
<dbReference type="Proteomes" id="UP000051586">
    <property type="component" value="Unassembled WGS sequence"/>
</dbReference>
<dbReference type="RefSeq" id="WP_054690797.1">
    <property type="nucleotide sequence ID" value="NZ_AYZI01000005.1"/>
</dbReference>
<dbReference type="PROSITE" id="PS00211">
    <property type="entry name" value="ABC_TRANSPORTER_1"/>
    <property type="match status" value="1"/>
</dbReference>
<evidence type="ECO:0000256" key="1">
    <source>
        <dbReference type="ARBA" id="ARBA00022448"/>
    </source>
</evidence>
<dbReference type="GO" id="GO:0016887">
    <property type="term" value="F:ATP hydrolysis activity"/>
    <property type="evidence" value="ECO:0007669"/>
    <property type="project" value="InterPro"/>
</dbReference>
<reference evidence="5 6" key="1">
    <citation type="journal article" date="2015" name="Genome Announc.">
        <title>Expanding the biotechnology potential of lactobacilli through comparative genomics of 213 strains and associated genera.</title>
        <authorList>
            <person name="Sun Z."/>
            <person name="Harris H.M."/>
            <person name="McCann A."/>
            <person name="Guo C."/>
            <person name="Argimon S."/>
            <person name="Zhang W."/>
            <person name="Yang X."/>
            <person name="Jeffery I.B."/>
            <person name="Cooney J.C."/>
            <person name="Kagawa T.F."/>
            <person name="Liu W."/>
            <person name="Song Y."/>
            <person name="Salvetti E."/>
            <person name="Wrobel A."/>
            <person name="Rasinkangas P."/>
            <person name="Parkhill J."/>
            <person name="Rea M.C."/>
            <person name="O'Sullivan O."/>
            <person name="Ritari J."/>
            <person name="Douillard F.P."/>
            <person name="Paul Ross R."/>
            <person name="Yang R."/>
            <person name="Briner A.E."/>
            <person name="Felis G.E."/>
            <person name="de Vos W.M."/>
            <person name="Barrangou R."/>
            <person name="Klaenhammer T.R."/>
            <person name="Caufield P.W."/>
            <person name="Cui Y."/>
            <person name="Zhang H."/>
            <person name="O'Toole P.W."/>
        </authorList>
    </citation>
    <scope>NUCLEOTIDE SEQUENCE [LARGE SCALE GENOMIC DNA]</scope>
    <source>
        <strain evidence="5 6">DSM 22689</strain>
    </source>
</reference>
<name>A0A0R2CJR9_9LACO</name>
<proteinExistence type="predicted"/>
<dbReference type="InterPro" id="IPR003439">
    <property type="entry name" value="ABC_transporter-like_ATP-bd"/>
</dbReference>
<dbReference type="Gene3D" id="3.40.50.300">
    <property type="entry name" value="P-loop containing nucleotide triphosphate hydrolases"/>
    <property type="match status" value="1"/>
</dbReference>
<protein>
    <submittedName>
        <fullName evidence="5">Amino-acid ABC transporter ATP-binding protein</fullName>
    </submittedName>
</protein>
<dbReference type="InterPro" id="IPR003593">
    <property type="entry name" value="AAA+_ATPase"/>
</dbReference>
<dbReference type="InterPro" id="IPR027417">
    <property type="entry name" value="P-loop_NTPase"/>
</dbReference>
<evidence type="ECO:0000256" key="2">
    <source>
        <dbReference type="ARBA" id="ARBA00022741"/>
    </source>
</evidence>
<dbReference type="InterPro" id="IPR017871">
    <property type="entry name" value="ABC_transporter-like_CS"/>
</dbReference>
<evidence type="ECO:0000256" key="3">
    <source>
        <dbReference type="ARBA" id="ARBA00022840"/>
    </source>
</evidence>
<dbReference type="SUPFAM" id="SSF52540">
    <property type="entry name" value="P-loop containing nucleoside triphosphate hydrolases"/>
    <property type="match status" value="1"/>
</dbReference>
<accession>A0A0R2CJR9</accession>
<dbReference type="PIRSF" id="PIRSF039085">
    <property type="entry name" value="ABC_ATPase_HisP"/>
    <property type="match status" value="1"/>
</dbReference>
<dbReference type="PANTHER" id="PTHR43166">
    <property type="entry name" value="AMINO ACID IMPORT ATP-BINDING PROTEIN"/>
    <property type="match status" value="1"/>
</dbReference>
<dbReference type="InterPro" id="IPR050086">
    <property type="entry name" value="MetN_ABC_transporter-like"/>
</dbReference>
<gene>
    <name evidence="5" type="ORF">FC87_GL000873</name>
</gene>
<dbReference type="AlphaFoldDB" id="A0A0R2CJR9"/>
<organism evidence="5 6">
    <name type="scientific">Fructilactobacillus florum DSM 22689 = JCM 16035</name>
    <dbReference type="NCBI Taxonomy" id="1423745"/>
    <lineage>
        <taxon>Bacteria</taxon>
        <taxon>Bacillati</taxon>
        <taxon>Bacillota</taxon>
        <taxon>Bacilli</taxon>
        <taxon>Lactobacillales</taxon>
        <taxon>Lactobacillaceae</taxon>
        <taxon>Fructilactobacillus</taxon>
    </lineage>
</organism>
<dbReference type="Pfam" id="PF00005">
    <property type="entry name" value="ABC_tran"/>
    <property type="match status" value="1"/>
</dbReference>
<comment type="caution">
    <text evidence="5">The sequence shown here is derived from an EMBL/GenBank/DDBJ whole genome shotgun (WGS) entry which is preliminary data.</text>
</comment>
<keyword evidence="3 5" id="KW-0067">ATP-binding</keyword>